<feature type="transmembrane region" description="Helical" evidence="5">
    <location>
        <begin position="508"/>
        <end position="529"/>
    </location>
</feature>
<dbReference type="PANTHER" id="PTHR43335">
    <property type="entry name" value="ABC TRANSPORTER, ATP-BINDING PROTEIN"/>
    <property type="match status" value="1"/>
</dbReference>
<reference evidence="7 8" key="1">
    <citation type="submission" date="2017-05" db="EMBL/GenBank/DDBJ databases">
        <title>Complete genome sequence of Streptomyces sp. SCSIO 03032 revealed the diverse biosynthetic pathways for its bioactive secondary metabolites.</title>
        <authorList>
            <person name="Ma L."/>
            <person name="Zhu Y."/>
            <person name="Zhang W."/>
            <person name="Zhang G."/>
            <person name="Tian X."/>
            <person name="Zhang S."/>
            <person name="Zhang C."/>
        </authorList>
    </citation>
    <scope>NUCLEOTIDE SEQUENCE [LARGE SCALE GENOMIC DNA]</scope>
    <source>
        <strain evidence="7 8">SCSIO 03032</strain>
    </source>
</reference>
<feature type="transmembrane region" description="Helical" evidence="5">
    <location>
        <begin position="361"/>
        <end position="381"/>
    </location>
</feature>
<keyword evidence="4 7" id="KW-0067">ATP-binding</keyword>
<keyword evidence="2" id="KW-0813">Transport</keyword>
<organism evidence="7 8">
    <name type="scientific">Streptomyces marincola</name>
    <dbReference type="NCBI Taxonomy" id="2878388"/>
    <lineage>
        <taxon>Bacteria</taxon>
        <taxon>Bacillati</taxon>
        <taxon>Actinomycetota</taxon>
        <taxon>Actinomycetes</taxon>
        <taxon>Kitasatosporales</taxon>
        <taxon>Streptomycetaceae</taxon>
        <taxon>Streptomyces</taxon>
    </lineage>
</organism>
<evidence type="ECO:0000256" key="4">
    <source>
        <dbReference type="ARBA" id="ARBA00022840"/>
    </source>
</evidence>
<evidence type="ECO:0000259" key="6">
    <source>
        <dbReference type="PROSITE" id="PS50893"/>
    </source>
</evidence>
<name>A0A1W7CTS2_9ACTN</name>
<dbReference type="EMBL" id="CP021121">
    <property type="protein sequence ID" value="ARQ68116.1"/>
    <property type="molecule type" value="Genomic_DNA"/>
</dbReference>
<dbReference type="SMART" id="SM00382">
    <property type="entry name" value="AAA"/>
    <property type="match status" value="1"/>
</dbReference>
<dbReference type="OrthoDB" id="9804819at2"/>
<feature type="domain" description="ABC transporter" evidence="6">
    <location>
        <begin position="2"/>
        <end position="228"/>
    </location>
</feature>
<dbReference type="GO" id="GO:0005524">
    <property type="term" value="F:ATP binding"/>
    <property type="evidence" value="ECO:0007669"/>
    <property type="project" value="UniProtKB-KW"/>
</dbReference>
<accession>A0A1W7CTS2</accession>
<evidence type="ECO:0000256" key="5">
    <source>
        <dbReference type="SAM" id="Phobius"/>
    </source>
</evidence>
<evidence type="ECO:0000256" key="3">
    <source>
        <dbReference type="ARBA" id="ARBA00022741"/>
    </source>
</evidence>
<dbReference type="InterPro" id="IPR003593">
    <property type="entry name" value="AAA+_ATPase"/>
</dbReference>
<feature type="transmembrane region" description="Helical" evidence="5">
    <location>
        <begin position="439"/>
        <end position="459"/>
    </location>
</feature>
<proteinExistence type="inferred from homology"/>
<dbReference type="InterPro" id="IPR027417">
    <property type="entry name" value="P-loop_NTPase"/>
</dbReference>
<dbReference type="PROSITE" id="PS50893">
    <property type="entry name" value="ABC_TRANSPORTER_2"/>
    <property type="match status" value="1"/>
</dbReference>
<dbReference type="KEGG" id="smao:CAG99_04030"/>
<feature type="transmembrane region" description="Helical" evidence="5">
    <location>
        <begin position="571"/>
        <end position="591"/>
    </location>
</feature>
<evidence type="ECO:0000313" key="7">
    <source>
        <dbReference type="EMBL" id="ARQ68116.1"/>
    </source>
</evidence>
<comment type="similarity">
    <text evidence="1">Belongs to the ABC transporter superfamily.</text>
</comment>
<dbReference type="GO" id="GO:0016887">
    <property type="term" value="F:ATP hydrolysis activity"/>
    <property type="evidence" value="ECO:0007669"/>
    <property type="project" value="InterPro"/>
</dbReference>
<dbReference type="RefSeq" id="WP_086157632.1">
    <property type="nucleotide sequence ID" value="NZ_CP021121.1"/>
</dbReference>
<evidence type="ECO:0000256" key="1">
    <source>
        <dbReference type="ARBA" id="ARBA00005417"/>
    </source>
</evidence>
<dbReference type="SUPFAM" id="SSF52540">
    <property type="entry name" value="P-loop containing nucleoside triphosphate hydrolases"/>
    <property type="match status" value="1"/>
</dbReference>
<sequence length="596" mass="61780">MIQAIGLTSATRRERSPTVDDLTFEARAGSVTALLGPSGAGKSTALRLMLQLIPGRGVALFRGRPLARIPHPAREIGVLLGDVPGHPRRTAVGHLRMLAAACGVPSGRAEDVLDVVGLSGLADQRLGLFSQGMDRRLGLAAALLGDPHTLVLDDPSQGLSPRETAWLHTLLRGYAEQGGAVLVTGRDPEGVARFADRVVSLEAGRLVADQTAADFARARLRPRVAVRTPHADRLAEALTRRLRDIEAGPGGEVPEVLRESGSRLSVFGATCAMVGEVAYQNRVPVHHLADEVGPAGDAATAGPLHRADGRGAARVVVARAEPARSPLAAASALPPRLPALPPPGPSWPVRYELRRWAGLPALWWLMGLTLVAGLVTALALVSGGTHPAERVLAGWAEPLPLPPAALTAGVLGALAFGHEFRYPALTPAQVVVPRRLSLLLGKLTVTAIAAVTLACATVVVNATAHTLVFGEDVPVEGDWQAALVGTAGLAVGCAWAGLLAAGIFRTTLVGFAAVAAVPLALTPAVRAVLEGPAGQSLDGLPGRLHALTTLPFPSGVDRWLSATGHLTSQPIGWALALSLLLLLCGYALVSLRSALR</sequence>
<keyword evidence="5" id="KW-0472">Membrane</keyword>
<evidence type="ECO:0000256" key="2">
    <source>
        <dbReference type="ARBA" id="ARBA00022448"/>
    </source>
</evidence>
<dbReference type="PANTHER" id="PTHR43335:SF4">
    <property type="entry name" value="ABC TRANSPORTER, ATP-BINDING PROTEIN"/>
    <property type="match status" value="1"/>
</dbReference>
<keyword evidence="5" id="KW-1133">Transmembrane helix</keyword>
<protein>
    <submittedName>
        <fullName evidence="7">ABC transporter ATP-binding protein</fullName>
    </submittedName>
</protein>
<evidence type="ECO:0000313" key="8">
    <source>
        <dbReference type="Proteomes" id="UP000194218"/>
    </source>
</evidence>
<dbReference type="AlphaFoldDB" id="A0A1W7CTS2"/>
<dbReference type="InterPro" id="IPR003439">
    <property type="entry name" value="ABC_transporter-like_ATP-bd"/>
</dbReference>
<keyword evidence="5" id="KW-0812">Transmembrane</keyword>
<gene>
    <name evidence="7" type="ORF">CAG99_04030</name>
</gene>
<feature type="transmembrane region" description="Helical" evidence="5">
    <location>
        <begin position="479"/>
        <end position="501"/>
    </location>
</feature>
<dbReference type="Gene3D" id="3.40.50.300">
    <property type="entry name" value="P-loop containing nucleotide triphosphate hydrolases"/>
    <property type="match status" value="1"/>
</dbReference>
<dbReference type="Pfam" id="PF00005">
    <property type="entry name" value="ABC_tran"/>
    <property type="match status" value="1"/>
</dbReference>
<keyword evidence="8" id="KW-1185">Reference proteome</keyword>
<dbReference type="Proteomes" id="UP000194218">
    <property type="component" value="Chromosome"/>
</dbReference>
<keyword evidence="3" id="KW-0547">Nucleotide-binding</keyword>